<dbReference type="PANTHER" id="PTHR16255:SF1">
    <property type="entry name" value="REQUIRED FOR MEIOTIC NUCLEAR DIVISION PROTEIN 1 HOMOLOG"/>
    <property type="match status" value="1"/>
</dbReference>
<comment type="caution">
    <text evidence="3">The sequence shown here is derived from an EMBL/GenBank/DDBJ whole genome shotgun (WGS) entry which is preliminary data.</text>
</comment>
<dbReference type="AlphaFoldDB" id="A0A7J6Q5Z8"/>
<dbReference type="InterPro" id="IPR003734">
    <property type="entry name" value="DUF155"/>
</dbReference>
<reference evidence="3 4" key="1">
    <citation type="submission" date="2020-04" db="EMBL/GenBank/DDBJ databases">
        <title>Perkinsus olseni comparative genomics.</title>
        <authorList>
            <person name="Bogema D.R."/>
        </authorList>
    </citation>
    <scope>NUCLEOTIDE SEQUENCE [LARGE SCALE GENOMIC DNA]</scope>
    <source>
        <strain evidence="3 4">ATCC PRA-207</strain>
    </source>
</reference>
<protein>
    <recommendedName>
        <fullName evidence="2">DUF155 domain-containing protein</fullName>
    </recommendedName>
</protein>
<evidence type="ECO:0000259" key="2">
    <source>
        <dbReference type="Pfam" id="PF02582"/>
    </source>
</evidence>
<evidence type="ECO:0000313" key="4">
    <source>
        <dbReference type="Proteomes" id="UP000553632"/>
    </source>
</evidence>
<gene>
    <name evidence="3" type="ORF">FOZ63_022254</name>
</gene>
<feature type="domain" description="DUF155" evidence="2">
    <location>
        <begin position="1"/>
        <end position="51"/>
    </location>
</feature>
<dbReference type="EMBL" id="JABANO010035339">
    <property type="protein sequence ID" value="KAF4703657.1"/>
    <property type="molecule type" value="Genomic_DNA"/>
</dbReference>
<feature type="non-terminal residue" evidence="3">
    <location>
        <position position="1"/>
    </location>
</feature>
<dbReference type="GO" id="GO:0005739">
    <property type="term" value="C:mitochondrion"/>
    <property type="evidence" value="ECO:0007669"/>
    <property type="project" value="UniProtKB-ARBA"/>
</dbReference>
<proteinExistence type="inferred from homology"/>
<comment type="similarity">
    <text evidence="1">Belongs to the RMD1/sif2 family.</text>
</comment>
<dbReference type="Proteomes" id="UP000553632">
    <property type="component" value="Unassembled WGS sequence"/>
</dbReference>
<name>A0A7J6Q5Z8_PEROL</name>
<dbReference type="PANTHER" id="PTHR16255">
    <property type="entry name" value="REQUIRED FOR MEIOTIC NUCLEAR DIVISION PROTEIN 1 HOMOLOG"/>
    <property type="match status" value="1"/>
</dbReference>
<organism evidence="3 4">
    <name type="scientific">Perkinsus olseni</name>
    <name type="common">Perkinsus atlanticus</name>
    <dbReference type="NCBI Taxonomy" id="32597"/>
    <lineage>
        <taxon>Eukaryota</taxon>
        <taxon>Sar</taxon>
        <taxon>Alveolata</taxon>
        <taxon>Perkinsozoa</taxon>
        <taxon>Perkinsea</taxon>
        <taxon>Perkinsida</taxon>
        <taxon>Perkinsidae</taxon>
        <taxon>Perkinsus</taxon>
    </lineage>
</organism>
<sequence>MGNLFVQRCDLNVYSDILGTPDVFWDFDEYEVVYDKSRRYMDINRRVEILNQ</sequence>
<dbReference type="InterPro" id="IPR051624">
    <property type="entry name" value="RMD1/Sad1-interacting"/>
</dbReference>
<keyword evidence="4" id="KW-1185">Reference proteome</keyword>
<evidence type="ECO:0000313" key="3">
    <source>
        <dbReference type="EMBL" id="KAF4703657.1"/>
    </source>
</evidence>
<dbReference type="Pfam" id="PF02582">
    <property type="entry name" value="DUF155"/>
    <property type="match status" value="1"/>
</dbReference>
<accession>A0A7J6Q5Z8</accession>
<evidence type="ECO:0000256" key="1">
    <source>
        <dbReference type="ARBA" id="ARBA00008306"/>
    </source>
</evidence>